<dbReference type="GO" id="GO:0016757">
    <property type="term" value="F:glycosyltransferase activity"/>
    <property type="evidence" value="ECO:0007669"/>
    <property type="project" value="InterPro"/>
</dbReference>
<dbReference type="GO" id="GO:0009103">
    <property type="term" value="P:lipopolysaccharide biosynthetic process"/>
    <property type="evidence" value="ECO:0007669"/>
    <property type="project" value="TreeGrafter"/>
</dbReference>
<organism evidence="4 5">
    <name type="scientific">Acinetobacter apis</name>
    <dbReference type="NCBI Taxonomy" id="1229165"/>
    <lineage>
        <taxon>Bacteria</taxon>
        <taxon>Pseudomonadati</taxon>
        <taxon>Pseudomonadota</taxon>
        <taxon>Gammaproteobacteria</taxon>
        <taxon>Moraxellales</taxon>
        <taxon>Moraxellaceae</taxon>
        <taxon>Acinetobacter</taxon>
    </lineage>
</organism>
<evidence type="ECO:0000256" key="1">
    <source>
        <dbReference type="ARBA" id="ARBA00022679"/>
    </source>
</evidence>
<keyword evidence="5" id="KW-1185">Reference proteome</keyword>
<evidence type="ECO:0000259" key="2">
    <source>
        <dbReference type="Pfam" id="PF00534"/>
    </source>
</evidence>
<dbReference type="OrthoDB" id="9801609at2"/>
<dbReference type="PANTHER" id="PTHR46401">
    <property type="entry name" value="GLYCOSYLTRANSFERASE WBBK-RELATED"/>
    <property type="match status" value="1"/>
</dbReference>
<evidence type="ECO:0000313" key="4">
    <source>
        <dbReference type="EMBL" id="SNQ29955.1"/>
    </source>
</evidence>
<reference evidence="5" key="1">
    <citation type="submission" date="2017-06" db="EMBL/GenBank/DDBJ databases">
        <authorList>
            <person name="Varghese N."/>
            <person name="Submissions S."/>
        </authorList>
    </citation>
    <scope>NUCLEOTIDE SEQUENCE [LARGE SCALE GENOMIC DNA]</scope>
    <source>
        <strain evidence="5">ANC 5114</strain>
    </source>
</reference>
<feature type="domain" description="Glycosyltransferase subfamily 4-like N-terminal" evidence="3">
    <location>
        <begin position="78"/>
        <end position="148"/>
    </location>
</feature>
<feature type="domain" description="Glycosyl transferase family 1" evidence="2">
    <location>
        <begin position="157"/>
        <end position="315"/>
    </location>
</feature>
<name>A0A217EHH2_9GAMM</name>
<gene>
    <name evidence="4" type="ORF">SAMN05444584_1934</name>
</gene>
<dbReference type="Proteomes" id="UP000243463">
    <property type="component" value="Unassembled WGS sequence"/>
</dbReference>
<dbReference type="AlphaFoldDB" id="A0A217EHH2"/>
<protein>
    <submittedName>
        <fullName evidence="4">Glycosyltransferase Family 4</fullName>
    </submittedName>
</protein>
<dbReference type="Pfam" id="PF13439">
    <property type="entry name" value="Glyco_transf_4"/>
    <property type="match status" value="1"/>
</dbReference>
<dbReference type="EMBL" id="FZLN01000004">
    <property type="protein sequence ID" value="SNQ29955.1"/>
    <property type="molecule type" value="Genomic_DNA"/>
</dbReference>
<sequence>MFVNCRNLVGHTTGVQRYTKKIIEGWDSSLIQQISPEEKFASGVKGHLWEQLVLPKYCKEKKLLWCPSNTGPLSYTNQVLTIHDTVPFDHPEWLNPKFVWWYKFLQPKLVHKVKHIITISEFSKRKIIEHFKVPDDKVSVVYNGVDISDMDFDINANNKFSNLPPYILSVGSLEPRKNLSRLISAFVDYKRETKSDIKLVIVGKKGVSRVFGESGINEIDTDDIIFTGHVSDQELQYLYKNTLAFCYPSLYEGFGLPPLEAMQFAVPVLTSNTTAIEELCKNRAILIEPTSINSISEGIFNILNGGISKETINDNVEYVKNFSWNKCAKQTFQILSDYK</sequence>
<dbReference type="PANTHER" id="PTHR46401:SF2">
    <property type="entry name" value="GLYCOSYLTRANSFERASE WBBK-RELATED"/>
    <property type="match status" value="1"/>
</dbReference>
<proteinExistence type="predicted"/>
<dbReference type="Pfam" id="PF00534">
    <property type="entry name" value="Glycos_transf_1"/>
    <property type="match status" value="1"/>
</dbReference>
<dbReference type="InterPro" id="IPR001296">
    <property type="entry name" value="Glyco_trans_1"/>
</dbReference>
<dbReference type="InterPro" id="IPR028098">
    <property type="entry name" value="Glyco_trans_4-like_N"/>
</dbReference>
<keyword evidence="1 4" id="KW-0808">Transferase</keyword>
<evidence type="ECO:0000313" key="5">
    <source>
        <dbReference type="Proteomes" id="UP000243463"/>
    </source>
</evidence>
<accession>A0A217EHH2</accession>
<dbReference type="SUPFAM" id="SSF53756">
    <property type="entry name" value="UDP-Glycosyltransferase/glycogen phosphorylase"/>
    <property type="match status" value="1"/>
</dbReference>
<evidence type="ECO:0000259" key="3">
    <source>
        <dbReference type="Pfam" id="PF13439"/>
    </source>
</evidence>
<dbReference type="CDD" id="cd03809">
    <property type="entry name" value="GT4_MtfB-like"/>
    <property type="match status" value="1"/>
</dbReference>
<dbReference type="Gene3D" id="3.40.50.2000">
    <property type="entry name" value="Glycogen Phosphorylase B"/>
    <property type="match status" value="2"/>
</dbReference>
<dbReference type="RefSeq" id="WP_088824127.1">
    <property type="nucleotide sequence ID" value="NZ_FZLN01000004.1"/>
</dbReference>